<name>B9XKC8_PEDPL</name>
<proteinExistence type="predicted"/>
<dbReference type="Proteomes" id="UP000003688">
    <property type="component" value="Unassembled WGS sequence"/>
</dbReference>
<dbReference type="STRING" id="320771.Cflav_PD2587"/>
<accession>B9XKC8</accession>
<dbReference type="OrthoDB" id="575628at2"/>
<dbReference type="AlphaFoldDB" id="B9XKC8"/>
<sequence length="241" mass="26930">MIPEEVKKGGFDLAGVGKVAEAIPPEVYKQTTATVLKTFEALVAPLTQTTDGLGRLIRQTFDNWVEVRKAIGTYTLEQALIRAKARAQKQGEVPQLPSHPKTFLRALEESSLETDSVVHEMWVNLLESQLVDHNSHPRFVSILSQLGPEEARLLLTLKPRPEDPRLSYFLGGSEGQVGMKERWVSAIDEQQDHPWSLSVTLLCQQSLADVIPFKPGQERRPLLLLLTRFGQEFMAAVAPQD</sequence>
<keyword evidence="2" id="KW-1185">Reference proteome</keyword>
<comment type="caution">
    <text evidence="1">The sequence shown here is derived from an EMBL/GenBank/DDBJ whole genome shotgun (WGS) entry which is preliminary data.</text>
</comment>
<reference evidence="1 2" key="1">
    <citation type="journal article" date="2011" name="J. Bacteriol.">
        <title>Genome sequence of 'Pedosphaera parvula' Ellin514, an aerobic Verrucomicrobial isolate from pasture soil.</title>
        <authorList>
            <person name="Kant R."/>
            <person name="van Passel M.W."/>
            <person name="Sangwan P."/>
            <person name="Palva A."/>
            <person name="Lucas S."/>
            <person name="Copeland A."/>
            <person name="Lapidus A."/>
            <person name="Glavina Del Rio T."/>
            <person name="Dalin E."/>
            <person name="Tice H."/>
            <person name="Bruce D."/>
            <person name="Goodwin L."/>
            <person name="Pitluck S."/>
            <person name="Chertkov O."/>
            <person name="Larimer F.W."/>
            <person name="Land M.L."/>
            <person name="Hauser L."/>
            <person name="Brettin T.S."/>
            <person name="Detter J.C."/>
            <person name="Han S."/>
            <person name="de Vos W.M."/>
            <person name="Janssen P.H."/>
            <person name="Smidt H."/>
        </authorList>
    </citation>
    <scope>NUCLEOTIDE SEQUENCE [LARGE SCALE GENOMIC DNA]</scope>
    <source>
        <strain evidence="1 2">Ellin514</strain>
    </source>
</reference>
<evidence type="ECO:0008006" key="3">
    <source>
        <dbReference type="Google" id="ProtNLM"/>
    </source>
</evidence>
<dbReference type="EMBL" id="ABOX02000024">
    <property type="protein sequence ID" value="EEF59766.1"/>
    <property type="molecule type" value="Genomic_DNA"/>
</dbReference>
<evidence type="ECO:0000313" key="2">
    <source>
        <dbReference type="Proteomes" id="UP000003688"/>
    </source>
</evidence>
<organism evidence="1 2">
    <name type="scientific">Pedosphaera parvula (strain Ellin514)</name>
    <dbReference type="NCBI Taxonomy" id="320771"/>
    <lineage>
        <taxon>Bacteria</taxon>
        <taxon>Pseudomonadati</taxon>
        <taxon>Verrucomicrobiota</taxon>
        <taxon>Pedosphaerae</taxon>
        <taxon>Pedosphaerales</taxon>
        <taxon>Pedosphaeraceae</taxon>
        <taxon>Pedosphaera</taxon>
    </lineage>
</organism>
<dbReference type="Pfam" id="PF14337">
    <property type="entry name" value="Abi_alpha"/>
    <property type="match status" value="1"/>
</dbReference>
<evidence type="ECO:0000313" key="1">
    <source>
        <dbReference type="EMBL" id="EEF59766.1"/>
    </source>
</evidence>
<gene>
    <name evidence="1" type="ORF">Cflav_PD2587</name>
</gene>
<dbReference type="RefSeq" id="WP_007416271.1">
    <property type="nucleotide sequence ID" value="NZ_ABOX02000024.1"/>
</dbReference>
<protein>
    <recommendedName>
        <fullName evidence="3">DUF4393 domain-containing protein</fullName>
    </recommendedName>
</protein>
<dbReference type="InterPro" id="IPR025506">
    <property type="entry name" value="Abi_alpha"/>
</dbReference>